<sequence>MRRITVNGVTMLVSNDEQELDTCYHKYAKNFDNNVLSLNVPDVPSDALYTTCVVAGVDMGVIYTYEPPSYIDALERGWCGLVEIYTVEIDDIDLILVLNEETLQDIEDQLVRQHEEDLEPEYPD</sequence>
<reference evidence="1" key="1">
    <citation type="submission" date="2020-05" db="EMBL/GenBank/DDBJ databases">
        <authorList>
            <person name="Chiriac C."/>
            <person name="Salcher M."/>
            <person name="Ghai R."/>
            <person name="Kavagutti S V."/>
        </authorList>
    </citation>
    <scope>NUCLEOTIDE SEQUENCE</scope>
</reference>
<evidence type="ECO:0000313" key="1">
    <source>
        <dbReference type="EMBL" id="CAB4180660.1"/>
    </source>
</evidence>
<accession>A0A6J5Q7B5</accession>
<name>A0A6J5Q7B5_9CAUD</name>
<dbReference type="EMBL" id="LR797001">
    <property type="protein sequence ID" value="CAB4180660.1"/>
    <property type="molecule type" value="Genomic_DNA"/>
</dbReference>
<proteinExistence type="predicted"/>
<organism evidence="1">
    <name type="scientific">uncultured Caudovirales phage</name>
    <dbReference type="NCBI Taxonomy" id="2100421"/>
    <lineage>
        <taxon>Viruses</taxon>
        <taxon>Duplodnaviria</taxon>
        <taxon>Heunggongvirae</taxon>
        <taxon>Uroviricota</taxon>
        <taxon>Caudoviricetes</taxon>
        <taxon>Peduoviridae</taxon>
        <taxon>Maltschvirus</taxon>
        <taxon>Maltschvirus maltsch</taxon>
    </lineage>
</organism>
<gene>
    <name evidence="1" type="ORF">UFOVP1043_77</name>
</gene>
<protein>
    <submittedName>
        <fullName evidence="1">Uncharacterized protein</fullName>
    </submittedName>
</protein>